<dbReference type="InterPro" id="IPR014628">
    <property type="entry name" value="Man6P_isomerase_Firm_short"/>
</dbReference>
<name>A0A5B8XWR3_9DELT</name>
<accession>A0A5B8XWR3</accession>
<dbReference type="EMBL" id="CP042467">
    <property type="protein sequence ID" value="QED29597.1"/>
    <property type="molecule type" value="Genomic_DNA"/>
</dbReference>
<sequence>MEAYILKMEPALKTKVWGGRRLETLGRSLPDSEFYGESWEVSGLEDGPSKIANGPLKSKTLIEASEILGESLLGEHPVFPLLVKFLDAREDLSVQVHPGARHIDEIRSKFGESADSKDEAWLILDADDEGSILWGVKEHIDSETMASALREGTLVSYLRRIRVKKGDVFRVPPGTIHAICAGVLLLEIQEPSDTTYRLYDYDRPGLDGEPRELHIEQALHVARRFPEDPTEVRCLDGEPLTDTRSVLLVDAPTYRIERFQLVDHSEALTLNAPGPYVLTVLEGHIWLNDVELRDWDSAVIPAQFSNVHVQGSGTFVLSAARS</sequence>
<dbReference type="KEGG" id="bbae:FRD01_20630"/>
<keyword evidence="1 3" id="KW-0479">Metal-binding</keyword>
<dbReference type="PANTHER" id="PTHR42742:SF3">
    <property type="entry name" value="FRUCTOKINASE"/>
    <property type="match status" value="1"/>
</dbReference>
<keyword evidence="7" id="KW-1185">Reference proteome</keyword>
<evidence type="ECO:0000313" key="6">
    <source>
        <dbReference type="EMBL" id="QED29597.1"/>
    </source>
</evidence>
<evidence type="ECO:0000256" key="1">
    <source>
        <dbReference type="ARBA" id="ARBA00022723"/>
    </source>
</evidence>
<dbReference type="CDD" id="cd07010">
    <property type="entry name" value="cupin_PMI_type_I_N_bac"/>
    <property type="match status" value="1"/>
</dbReference>
<dbReference type="PANTHER" id="PTHR42742">
    <property type="entry name" value="TRANSCRIPTIONAL REPRESSOR MPRA"/>
    <property type="match status" value="1"/>
</dbReference>
<dbReference type="Pfam" id="PF20511">
    <property type="entry name" value="PMI_typeI_cat"/>
    <property type="match status" value="1"/>
</dbReference>
<organism evidence="6 7">
    <name type="scientific">Microvenator marinus</name>
    <dbReference type="NCBI Taxonomy" id="2600177"/>
    <lineage>
        <taxon>Bacteria</taxon>
        <taxon>Deltaproteobacteria</taxon>
        <taxon>Bradymonadales</taxon>
        <taxon>Microvenatoraceae</taxon>
        <taxon>Microvenator</taxon>
    </lineage>
</organism>
<dbReference type="RefSeq" id="WP_146962830.1">
    <property type="nucleotide sequence ID" value="NZ_CP042467.1"/>
</dbReference>
<feature type="active site" evidence="4">
    <location>
        <position position="197"/>
    </location>
</feature>
<dbReference type="SUPFAM" id="SSF51182">
    <property type="entry name" value="RmlC-like cupins"/>
    <property type="match status" value="1"/>
</dbReference>
<dbReference type="InterPro" id="IPR051804">
    <property type="entry name" value="Carb_Metab_Reg_Kinase/Isom"/>
</dbReference>
<proteinExistence type="predicted"/>
<dbReference type="GO" id="GO:0008270">
    <property type="term" value="F:zinc ion binding"/>
    <property type="evidence" value="ECO:0007669"/>
    <property type="project" value="InterPro"/>
</dbReference>
<dbReference type="InterPro" id="IPR046457">
    <property type="entry name" value="PMI_typeI_cat"/>
</dbReference>
<comment type="cofactor">
    <cofactor evidence="3">
        <name>Zn(2+)</name>
        <dbReference type="ChEBI" id="CHEBI:29105"/>
    </cofactor>
    <text evidence="3">Binds 1 zinc ion per subunit.</text>
</comment>
<feature type="binding site" evidence="3">
    <location>
        <position position="97"/>
    </location>
    <ligand>
        <name>Zn(2+)</name>
        <dbReference type="ChEBI" id="CHEBI:29105"/>
    </ligand>
</feature>
<protein>
    <recommendedName>
        <fullName evidence="5">Phosphomannose isomerase type I catalytic domain-containing protein</fullName>
    </recommendedName>
</protein>
<keyword evidence="2 3" id="KW-0862">Zinc</keyword>
<evidence type="ECO:0000313" key="7">
    <source>
        <dbReference type="Proteomes" id="UP000321595"/>
    </source>
</evidence>
<dbReference type="InterPro" id="IPR011051">
    <property type="entry name" value="RmlC_Cupin_sf"/>
</dbReference>
<dbReference type="OrthoDB" id="9808275at2"/>
<evidence type="ECO:0000256" key="3">
    <source>
        <dbReference type="PIRSR" id="PIRSR036894-1"/>
    </source>
</evidence>
<dbReference type="Gene3D" id="2.60.120.10">
    <property type="entry name" value="Jelly Rolls"/>
    <property type="match status" value="1"/>
</dbReference>
<feature type="binding site" evidence="3">
    <location>
        <position position="119"/>
    </location>
    <ligand>
        <name>Zn(2+)</name>
        <dbReference type="ChEBI" id="CHEBI:29105"/>
    </ligand>
</feature>
<gene>
    <name evidence="6" type="ORF">FRD01_20630</name>
</gene>
<evidence type="ECO:0000256" key="2">
    <source>
        <dbReference type="ARBA" id="ARBA00022833"/>
    </source>
</evidence>
<feature type="domain" description="Phosphomannose isomerase type I catalytic" evidence="5">
    <location>
        <begin position="5"/>
        <end position="101"/>
    </location>
</feature>
<dbReference type="Proteomes" id="UP000321595">
    <property type="component" value="Chromosome"/>
</dbReference>
<dbReference type="InterPro" id="IPR014710">
    <property type="entry name" value="RmlC-like_jellyroll"/>
</dbReference>
<dbReference type="PIRSF" id="PIRSF036894">
    <property type="entry name" value="PMI_Firm_short"/>
    <property type="match status" value="1"/>
</dbReference>
<dbReference type="GO" id="GO:0004476">
    <property type="term" value="F:mannose-6-phosphate isomerase activity"/>
    <property type="evidence" value="ECO:0007669"/>
    <property type="project" value="InterPro"/>
</dbReference>
<evidence type="ECO:0000259" key="5">
    <source>
        <dbReference type="Pfam" id="PF20511"/>
    </source>
</evidence>
<evidence type="ECO:0000256" key="4">
    <source>
        <dbReference type="PIRSR" id="PIRSR036894-2"/>
    </source>
</evidence>
<dbReference type="GO" id="GO:0005975">
    <property type="term" value="P:carbohydrate metabolic process"/>
    <property type="evidence" value="ECO:0007669"/>
    <property type="project" value="InterPro"/>
</dbReference>
<dbReference type="AlphaFoldDB" id="A0A5B8XWR3"/>
<reference evidence="6 7" key="1">
    <citation type="submission" date="2019-08" db="EMBL/GenBank/DDBJ databases">
        <authorList>
            <person name="Liang Q."/>
        </authorList>
    </citation>
    <scope>NUCLEOTIDE SEQUENCE [LARGE SCALE GENOMIC DNA]</scope>
    <source>
        <strain evidence="6 7">V1718</strain>
    </source>
</reference>
<feature type="binding site" evidence="3">
    <location>
        <position position="177"/>
    </location>
    <ligand>
        <name>Zn(2+)</name>
        <dbReference type="ChEBI" id="CHEBI:29105"/>
    </ligand>
</feature>